<reference evidence="1" key="1">
    <citation type="submission" date="2023-11" db="EMBL/GenBank/DDBJ databases">
        <authorList>
            <person name="Poullet M."/>
        </authorList>
    </citation>
    <scope>NUCLEOTIDE SEQUENCE</scope>
    <source>
        <strain evidence="1">E1834</strain>
    </source>
</reference>
<sequence length="116" mass="12202">MKYIEQKTEVVTQGVKMSTVKNVIFKDRFLTLANIIHKTNVKMGGHNYTISVSPQSDTLIVGIGSNHPAGGLATRPGAQPTAEGDKNGNGKNGNGGNGNGEHVQRITVPSVVGVCF</sequence>
<organism evidence="1 2">
    <name type="scientific">Meloidogyne enterolobii</name>
    <name type="common">Root-knot nematode worm</name>
    <name type="synonym">Meloidogyne mayaguensis</name>
    <dbReference type="NCBI Taxonomy" id="390850"/>
    <lineage>
        <taxon>Eukaryota</taxon>
        <taxon>Metazoa</taxon>
        <taxon>Ecdysozoa</taxon>
        <taxon>Nematoda</taxon>
        <taxon>Chromadorea</taxon>
        <taxon>Rhabditida</taxon>
        <taxon>Tylenchina</taxon>
        <taxon>Tylenchomorpha</taxon>
        <taxon>Tylenchoidea</taxon>
        <taxon>Meloidogynidae</taxon>
        <taxon>Meloidogyninae</taxon>
        <taxon>Meloidogyne</taxon>
    </lineage>
</organism>
<proteinExistence type="predicted"/>
<dbReference type="EMBL" id="CAVMJV010000043">
    <property type="protein sequence ID" value="CAK5081101.1"/>
    <property type="molecule type" value="Genomic_DNA"/>
</dbReference>
<evidence type="ECO:0000313" key="1">
    <source>
        <dbReference type="EMBL" id="CAK5081101.1"/>
    </source>
</evidence>
<protein>
    <submittedName>
        <fullName evidence="1">Uncharacterized protein</fullName>
    </submittedName>
</protein>
<keyword evidence="2" id="KW-1185">Reference proteome</keyword>
<evidence type="ECO:0000313" key="2">
    <source>
        <dbReference type="Proteomes" id="UP001497535"/>
    </source>
</evidence>
<accession>A0ACB0ZQ67</accession>
<dbReference type="Proteomes" id="UP001497535">
    <property type="component" value="Unassembled WGS sequence"/>
</dbReference>
<comment type="caution">
    <text evidence="1">The sequence shown here is derived from an EMBL/GenBank/DDBJ whole genome shotgun (WGS) entry which is preliminary data.</text>
</comment>
<gene>
    <name evidence="1" type="ORF">MENTE1834_LOCUS28315</name>
</gene>
<name>A0ACB0ZQ67_MELEN</name>